<gene>
    <name evidence="1" type="ORF">Tsubulata_048955</name>
</gene>
<evidence type="ECO:0000313" key="2">
    <source>
        <dbReference type="Proteomes" id="UP001141552"/>
    </source>
</evidence>
<reference evidence="1" key="2">
    <citation type="journal article" date="2023" name="Plants (Basel)">
        <title>Annotation of the Turnera subulata (Passifloraceae) Draft Genome Reveals the S-Locus Evolved after the Divergence of Turneroideae from Passifloroideae in a Stepwise Manner.</title>
        <authorList>
            <person name="Henning P.M."/>
            <person name="Roalson E.H."/>
            <person name="Mir W."/>
            <person name="McCubbin A.G."/>
            <person name="Shore J.S."/>
        </authorList>
    </citation>
    <scope>NUCLEOTIDE SEQUENCE</scope>
    <source>
        <strain evidence="1">F60SS</strain>
    </source>
</reference>
<protein>
    <submittedName>
        <fullName evidence="1">Uncharacterized protein</fullName>
    </submittedName>
</protein>
<dbReference type="EMBL" id="JAKUCV010003728">
    <property type="protein sequence ID" value="KAJ4837806.1"/>
    <property type="molecule type" value="Genomic_DNA"/>
</dbReference>
<accession>A0A9Q0FUE5</accession>
<sequence>MIPCSSVPSSPKQDYCQILEEETTTYTDILQQFLCPSVAKVFPPDATGLGRHQISPSPNRNWIFLQHIPSSNEVHHSGRDPCPLLQYLAVVC</sequence>
<dbReference type="AlphaFoldDB" id="A0A9Q0FUE5"/>
<reference evidence="1" key="1">
    <citation type="submission" date="2022-02" db="EMBL/GenBank/DDBJ databases">
        <authorList>
            <person name="Henning P.M."/>
            <person name="McCubbin A.G."/>
            <person name="Shore J.S."/>
        </authorList>
    </citation>
    <scope>NUCLEOTIDE SEQUENCE</scope>
    <source>
        <strain evidence="1">F60SS</strain>
        <tissue evidence="1">Leaves</tissue>
    </source>
</reference>
<organism evidence="1 2">
    <name type="scientific">Turnera subulata</name>
    <dbReference type="NCBI Taxonomy" id="218843"/>
    <lineage>
        <taxon>Eukaryota</taxon>
        <taxon>Viridiplantae</taxon>
        <taxon>Streptophyta</taxon>
        <taxon>Embryophyta</taxon>
        <taxon>Tracheophyta</taxon>
        <taxon>Spermatophyta</taxon>
        <taxon>Magnoliopsida</taxon>
        <taxon>eudicotyledons</taxon>
        <taxon>Gunneridae</taxon>
        <taxon>Pentapetalae</taxon>
        <taxon>rosids</taxon>
        <taxon>fabids</taxon>
        <taxon>Malpighiales</taxon>
        <taxon>Passifloraceae</taxon>
        <taxon>Turnera</taxon>
    </lineage>
</organism>
<dbReference type="Proteomes" id="UP001141552">
    <property type="component" value="Unassembled WGS sequence"/>
</dbReference>
<keyword evidence="2" id="KW-1185">Reference proteome</keyword>
<name>A0A9Q0FUE5_9ROSI</name>
<comment type="caution">
    <text evidence="1">The sequence shown here is derived from an EMBL/GenBank/DDBJ whole genome shotgun (WGS) entry which is preliminary data.</text>
</comment>
<proteinExistence type="predicted"/>
<evidence type="ECO:0000313" key="1">
    <source>
        <dbReference type="EMBL" id="KAJ4837806.1"/>
    </source>
</evidence>